<dbReference type="GO" id="GO:0006450">
    <property type="term" value="P:regulation of translational fidelity"/>
    <property type="evidence" value="ECO:0007669"/>
    <property type="project" value="TreeGrafter"/>
</dbReference>
<evidence type="ECO:0000313" key="13">
    <source>
        <dbReference type="EMBL" id="RZO16924.1"/>
    </source>
</evidence>
<evidence type="ECO:0000256" key="9">
    <source>
        <dbReference type="ARBA" id="ARBA00022840"/>
    </source>
</evidence>
<sequence length="186" mass="21130">MEVFSSEAKASHWLKQGNILIHPTEGVWGIGCDAFNRKAVKRVYEIKKRALNKSLIIVCNNIDIMQDYLMPYDPNDVDEILKITKGPVTILYPYSKERLPEHLQNDTGKLAIRVSAHYPLKSLLEEFNNSIVSTSANISSQETLQDIEAIKEIFPHEDVALFNKELGSLNKPTPIIDLISKEILRQ</sequence>
<dbReference type="AlphaFoldDB" id="A0A520M6S3"/>
<evidence type="ECO:0000256" key="3">
    <source>
        <dbReference type="ARBA" id="ARBA00012584"/>
    </source>
</evidence>
<dbReference type="Gene3D" id="3.90.870.10">
    <property type="entry name" value="DHBP synthase"/>
    <property type="match status" value="1"/>
</dbReference>
<keyword evidence="9" id="KW-0067">ATP-binding</keyword>
<evidence type="ECO:0000313" key="14">
    <source>
        <dbReference type="Proteomes" id="UP000318359"/>
    </source>
</evidence>
<feature type="domain" description="YrdC-like" evidence="12">
    <location>
        <begin position="4"/>
        <end position="186"/>
    </location>
</feature>
<keyword evidence="5" id="KW-0808">Transferase</keyword>
<reference evidence="13 14" key="1">
    <citation type="submission" date="2019-02" db="EMBL/GenBank/DDBJ databases">
        <title>Prokaryotic population dynamics and viral predation in marine succession experiment using metagenomics: the confinement effect.</title>
        <authorList>
            <person name="Haro-Moreno J.M."/>
            <person name="Rodriguez-Valera F."/>
            <person name="Lopez-Perez M."/>
        </authorList>
    </citation>
    <scope>NUCLEOTIDE SEQUENCE [LARGE SCALE GENOMIC DNA]</scope>
    <source>
        <strain evidence="13">MED-G167</strain>
    </source>
</reference>
<comment type="catalytic activity">
    <reaction evidence="11">
        <text>L-threonine + hydrogencarbonate + ATP = L-threonylcarbamoyladenylate + diphosphate + H2O</text>
        <dbReference type="Rhea" id="RHEA:36407"/>
        <dbReference type="ChEBI" id="CHEBI:15377"/>
        <dbReference type="ChEBI" id="CHEBI:17544"/>
        <dbReference type="ChEBI" id="CHEBI:30616"/>
        <dbReference type="ChEBI" id="CHEBI:33019"/>
        <dbReference type="ChEBI" id="CHEBI:57926"/>
        <dbReference type="ChEBI" id="CHEBI:73682"/>
        <dbReference type="EC" id="2.7.7.87"/>
    </reaction>
</comment>
<evidence type="ECO:0000256" key="4">
    <source>
        <dbReference type="ARBA" id="ARBA00022490"/>
    </source>
</evidence>
<dbReference type="GO" id="GO:0061710">
    <property type="term" value="F:L-threonylcarbamoyladenylate synthase"/>
    <property type="evidence" value="ECO:0007669"/>
    <property type="project" value="UniProtKB-EC"/>
</dbReference>
<evidence type="ECO:0000256" key="6">
    <source>
        <dbReference type="ARBA" id="ARBA00022694"/>
    </source>
</evidence>
<dbReference type="SUPFAM" id="SSF55821">
    <property type="entry name" value="YrdC/RibB"/>
    <property type="match status" value="1"/>
</dbReference>
<evidence type="ECO:0000256" key="2">
    <source>
        <dbReference type="ARBA" id="ARBA00007663"/>
    </source>
</evidence>
<dbReference type="PANTHER" id="PTHR17490:SF16">
    <property type="entry name" value="THREONYLCARBAMOYL-AMP SYNTHASE"/>
    <property type="match status" value="1"/>
</dbReference>
<dbReference type="PROSITE" id="PS51163">
    <property type="entry name" value="YRDC"/>
    <property type="match status" value="1"/>
</dbReference>
<dbReference type="InterPro" id="IPR017945">
    <property type="entry name" value="DHBP_synth_RibB-like_a/b_dom"/>
</dbReference>
<dbReference type="Pfam" id="PF01300">
    <property type="entry name" value="Sua5_yciO_yrdC"/>
    <property type="match status" value="1"/>
</dbReference>
<evidence type="ECO:0000256" key="5">
    <source>
        <dbReference type="ARBA" id="ARBA00022679"/>
    </source>
</evidence>
<dbReference type="EMBL" id="SHBM01000036">
    <property type="protein sequence ID" value="RZO16924.1"/>
    <property type="molecule type" value="Genomic_DNA"/>
</dbReference>
<evidence type="ECO:0000259" key="12">
    <source>
        <dbReference type="PROSITE" id="PS51163"/>
    </source>
</evidence>
<evidence type="ECO:0000256" key="1">
    <source>
        <dbReference type="ARBA" id="ARBA00004496"/>
    </source>
</evidence>
<evidence type="ECO:0000256" key="10">
    <source>
        <dbReference type="ARBA" id="ARBA00029774"/>
    </source>
</evidence>
<dbReference type="PANTHER" id="PTHR17490">
    <property type="entry name" value="SUA5"/>
    <property type="match status" value="1"/>
</dbReference>
<gene>
    <name evidence="13" type="ORF">EVB00_02580</name>
</gene>
<dbReference type="GO" id="GO:0000049">
    <property type="term" value="F:tRNA binding"/>
    <property type="evidence" value="ECO:0007669"/>
    <property type="project" value="TreeGrafter"/>
</dbReference>
<comment type="similarity">
    <text evidence="2">Belongs to the SUA5 family.</text>
</comment>
<keyword evidence="4" id="KW-0963">Cytoplasm</keyword>
<dbReference type="InterPro" id="IPR050156">
    <property type="entry name" value="TC-AMP_synthase_SUA5"/>
</dbReference>
<accession>A0A520M6S3</accession>
<name>A0A520M6S3_9GAMM</name>
<comment type="subcellular location">
    <subcellularLocation>
        <location evidence="1">Cytoplasm</location>
    </subcellularLocation>
</comment>
<dbReference type="Proteomes" id="UP000318359">
    <property type="component" value="Unassembled WGS sequence"/>
</dbReference>
<dbReference type="GO" id="GO:0005524">
    <property type="term" value="F:ATP binding"/>
    <property type="evidence" value="ECO:0007669"/>
    <property type="project" value="UniProtKB-KW"/>
</dbReference>
<evidence type="ECO:0000256" key="7">
    <source>
        <dbReference type="ARBA" id="ARBA00022695"/>
    </source>
</evidence>
<comment type="caution">
    <text evidence="13">The sequence shown here is derived from an EMBL/GenBank/DDBJ whole genome shotgun (WGS) entry which is preliminary data.</text>
</comment>
<protein>
    <recommendedName>
        <fullName evidence="10">L-threonylcarbamoyladenylate synthase</fullName>
        <ecNumber evidence="3">2.7.7.87</ecNumber>
    </recommendedName>
    <alternativeName>
        <fullName evidence="10">L-threonylcarbamoyladenylate synthase</fullName>
    </alternativeName>
</protein>
<organism evidence="13 14">
    <name type="scientific">SAR86 cluster bacterium</name>
    <dbReference type="NCBI Taxonomy" id="2030880"/>
    <lineage>
        <taxon>Bacteria</taxon>
        <taxon>Pseudomonadati</taxon>
        <taxon>Pseudomonadota</taxon>
        <taxon>Gammaproteobacteria</taxon>
        <taxon>SAR86 cluster</taxon>
    </lineage>
</organism>
<dbReference type="InterPro" id="IPR006070">
    <property type="entry name" value="Sua5-like_dom"/>
</dbReference>
<evidence type="ECO:0000256" key="8">
    <source>
        <dbReference type="ARBA" id="ARBA00022741"/>
    </source>
</evidence>
<dbReference type="EC" id="2.7.7.87" evidence="3"/>
<dbReference type="GO" id="GO:0005737">
    <property type="term" value="C:cytoplasm"/>
    <property type="evidence" value="ECO:0007669"/>
    <property type="project" value="UniProtKB-SubCell"/>
</dbReference>
<keyword evidence="6" id="KW-0819">tRNA processing</keyword>
<dbReference type="GO" id="GO:0003725">
    <property type="term" value="F:double-stranded RNA binding"/>
    <property type="evidence" value="ECO:0007669"/>
    <property type="project" value="InterPro"/>
</dbReference>
<dbReference type="GO" id="GO:0008033">
    <property type="term" value="P:tRNA processing"/>
    <property type="evidence" value="ECO:0007669"/>
    <property type="project" value="UniProtKB-KW"/>
</dbReference>
<keyword evidence="8" id="KW-0547">Nucleotide-binding</keyword>
<proteinExistence type="inferred from homology"/>
<evidence type="ECO:0000256" key="11">
    <source>
        <dbReference type="ARBA" id="ARBA00048366"/>
    </source>
</evidence>
<keyword evidence="7" id="KW-0548">Nucleotidyltransferase</keyword>